<keyword evidence="2" id="KW-0812">Transmembrane</keyword>
<accession>A0A5N5QE15</accession>
<comment type="caution">
    <text evidence="3">The sequence shown here is derived from an EMBL/GenBank/DDBJ whole genome shotgun (WGS) entry which is preliminary data.</text>
</comment>
<organism evidence="3 4">
    <name type="scientific">Ceratobasidium theobromae</name>
    <dbReference type="NCBI Taxonomy" id="1582974"/>
    <lineage>
        <taxon>Eukaryota</taxon>
        <taxon>Fungi</taxon>
        <taxon>Dikarya</taxon>
        <taxon>Basidiomycota</taxon>
        <taxon>Agaricomycotina</taxon>
        <taxon>Agaricomycetes</taxon>
        <taxon>Cantharellales</taxon>
        <taxon>Ceratobasidiaceae</taxon>
        <taxon>Ceratobasidium</taxon>
    </lineage>
</organism>
<dbReference type="EMBL" id="SSOP01000238">
    <property type="protein sequence ID" value="KAB5589701.1"/>
    <property type="molecule type" value="Genomic_DNA"/>
</dbReference>
<feature type="region of interest" description="Disordered" evidence="1">
    <location>
        <begin position="228"/>
        <end position="258"/>
    </location>
</feature>
<dbReference type="Proteomes" id="UP000383932">
    <property type="component" value="Unassembled WGS sequence"/>
</dbReference>
<evidence type="ECO:0000256" key="1">
    <source>
        <dbReference type="SAM" id="MobiDB-lite"/>
    </source>
</evidence>
<evidence type="ECO:0000313" key="3">
    <source>
        <dbReference type="EMBL" id="KAB5589701.1"/>
    </source>
</evidence>
<protein>
    <recommendedName>
        <fullName evidence="5">Transmembrane protein</fullName>
    </recommendedName>
</protein>
<gene>
    <name evidence="3" type="ORF">CTheo_6854</name>
</gene>
<reference evidence="3 4" key="1">
    <citation type="journal article" date="2019" name="Fungal Biol. Biotechnol.">
        <title>Draft genome sequence of fastidious pathogen Ceratobasidium theobromae, which causes vascular-streak dieback in Theobroma cacao.</title>
        <authorList>
            <person name="Ali S.S."/>
            <person name="Asman A."/>
            <person name="Shao J."/>
            <person name="Firmansyah A.P."/>
            <person name="Susilo A.W."/>
            <person name="Rosmana A."/>
            <person name="McMahon P."/>
            <person name="Junaid M."/>
            <person name="Guest D."/>
            <person name="Kheng T.Y."/>
            <person name="Meinhardt L.W."/>
            <person name="Bailey B.A."/>
        </authorList>
    </citation>
    <scope>NUCLEOTIDE SEQUENCE [LARGE SCALE GENOMIC DNA]</scope>
    <source>
        <strain evidence="3 4">CT2</strain>
    </source>
</reference>
<dbReference type="AlphaFoldDB" id="A0A5N5QE15"/>
<keyword evidence="2" id="KW-0472">Membrane</keyword>
<evidence type="ECO:0000313" key="4">
    <source>
        <dbReference type="Proteomes" id="UP000383932"/>
    </source>
</evidence>
<evidence type="ECO:0000256" key="2">
    <source>
        <dbReference type="SAM" id="Phobius"/>
    </source>
</evidence>
<proteinExistence type="predicted"/>
<feature type="transmembrane region" description="Helical" evidence="2">
    <location>
        <begin position="56"/>
        <end position="79"/>
    </location>
</feature>
<name>A0A5N5QE15_9AGAM</name>
<evidence type="ECO:0008006" key="5">
    <source>
        <dbReference type="Google" id="ProtNLM"/>
    </source>
</evidence>
<keyword evidence="2" id="KW-1133">Transmembrane helix</keyword>
<keyword evidence="4" id="KW-1185">Reference proteome</keyword>
<sequence length="332" mass="37076">MLTSTPIPALTLTLKDNLPLHISLMPPTGTYPAPPAAAHAPRVAPTITKRLYSVRLLAYTLGFMIFGVGMLLSIAKLLAGAHHPESLADWANVCYNANHGTGINLLFEWLANKVRIEGQYAVHVSIPGQRRQLVMYRSNAGMFDREVSDGELHSYVVDTLIEAESAVGELYPTVREQGGTVEVCMEVCRSWFETEWNDQYGVESVQDIKMARYKFCFCIDLTSVPAPSAAPDDVKNTSRIPAGRVLPEPSAGNAGEPLDQGVQVGELEATNHPKRVQSNKRPWGEQARKLMAQVMSMRGALGRRWRRRAKQHMEKREGWNKVKRRWVEKDAE</sequence>